<dbReference type="AlphaFoldDB" id="A0A0B6ALN1"/>
<protein>
    <submittedName>
        <fullName evidence="1">Uncharacterized protein</fullName>
    </submittedName>
</protein>
<organism evidence="1 2">
    <name type="scientific">Priestia megaterium (strain ATCC 14581 / DSM 32 / CCUG 1817 / JCM 2506 / NBRC 15308 / NCIMB 9376 / NCTC 10342 / NRRL B-14308 / VKM B-512 / Ford 19)</name>
    <name type="common">Bacillus megaterium</name>
    <dbReference type="NCBI Taxonomy" id="1348623"/>
    <lineage>
        <taxon>Bacteria</taxon>
        <taxon>Bacillati</taxon>
        <taxon>Bacillota</taxon>
        <taxon>Bacilli</taxon>
        <taxon>Bacillales</taxon>
        <taxon>Bacillaceae</taxon>
        <taxon>Priestia</taxon>
    </lineage>
</organism>
<dbReference type="EMBL" id="CP009920">
    <property type="protein sequence ID" value="AJI21942.1"/>
    <property type="molecule type" value="Genomic_DNA"/>
</dbReference>
<dbReference type="Proteomes" id="UP000031829">
    <property type="component" value="Chromosome"/>
</dbReference>
<name>A0A0B6ALN1_PRIM2</name>
<dbReference type="RefSeq" id="WP_013084692.1">
    <property type="nucleotide sequence ID" value="NZ_BCVB01000001.1"/>
</dbReference>
<dbReference type="GeneID" id="93646225"/>
<sequence length="53" mass="6391">MRDFYARMLRLIMLSFLLLLLLIQFTERSTSFIHITPALNKVTERIELITYDE</sequence>
<dbReference type="KEGG" id="bmeg:BG04_965"/>
<evidence type="ECO:0000313" key="2">
    <source>
        <dbReference type="Proteomes" id="UP000031829"/>
    </source>
</evidence>
<evidence type="ECO:0000313" key="1">
    <source>
        <dbReference type="EMBL" id="AJI21942.1"/>
    </source>
</evidence>
<proteinExistence type="predicted"/>
<reference evidence="1 2" key="1">
    <citation type="journal article" date="2015" name="Genome Announc.">
        <title>Complete genome sequences for 35 biothreat assay-relevant bacillus species.</title>
        <authorList>
            <person name="Johnson S.L."/>
            <person name="Daligault H.E."/>
            <person name="Davenport K.W."/>
            <person name="Jaissle J."/>
            <person name="Frey K.G."/>
            <person name="Ladner J.T."/>
            <person name="Broomall S.M."/>
            <person name="Bishop-Lilly K.A."/>
            <person name="Bruce D.C."/>
            <person name="Gibbons H.S."/>
            <person name="Coyne S.R."/>
            <person name="Lo C.C."/>
            <person name="Meincke L."/>
            <person name="Munk A.C."/>
            <person name="Koroleva G.I."/>
            <person name="Rosenzweig C.N."/>
            <person name="Palacios G.F."/>
            <person name="Redden C.L."/>
            <person name="Minogue T.D."/>
            <person name="Chain P.S."/>
        </authorList>
    </citation>
    <scope>NUCLEOTIDE SEQUENCE [LARGE SCALE GENOMIC DNA]</scope>
    <source>
        <strain evidence="2">ATCC 14581 / DSM 32 / JCM 2506 / NBRC 15308 / NCIMB 9376 / NCTC 10342 / NRRL B-14308 / VKM B-512</strain>
    </source>
</reference>
<gene>
    <name evidence="1" type="ORF">BG04_965</name>
</gene>
<dbReference type="HOGENOM" id="CLU_3058596_0_0_9"/>
<accession>A0A0B6ALN1</accession>